<dbReference type="Pfam" id="PF00533">
    <property type="entry name" value="BRCT"/>
    <property type="match status" value="1"/>
</dbReference>
<dbReference type="Gene3D" id="2.40.50.140">
    <property type="entry name" value="Nucleic acid-binding proteins"/>
    <property type="match status" value="1"/>
</dbReference>
<evidence type="ECO:0000256" key="8">
    <source>
        <dbReference type="ARBA" id="ARBA00022842"/>
    </source>
</evidence>
<name>A0A381U1Y5_9ZZZZ</name>
<dbReference type="Gene3D" id="1.10.150.20">
    <property type="entry name" value="5' to 3' exonuclease, C-terminal subdomain"/>
    <property type="match status" value="2"/>
</dbReference>
<dbReference type="FunFam" id="2.40.50.140:FF:000012">
    <property type="entry name" value="DNA ligase"/>
    <property type="match status" value="1"/>
</dbReference>
<feature type="non-terminal residue" evidence="12">
    <location>
        <position position="1"/>
    </location>
</feature>
<evidence type="ECO:0000259" key="11">
    <source>
        <dbReference type="PROSITE" id="PS50172"/>
    </source>
</evidence>
<dbReference type="InterPro" id="IPR001357">
    <property type="entry name" value="BRCT_dom"/>
</dbReference>
<dbReference type="InterPro" id="IPR036420">
    <property type="entry name" value="BRCT_dom_sf"/>
</dbReference>
<dbReference type="AlphaFoldDB" id="A0A381U1Y5"/>
<dbReference type="Gene3D" id="3.40.50.10190">
    <property type="entry name" value="BRCT domain"/>
    <property type="match status" value="1"/>
</dbReference>
<dbReference type="SMART" id="SM00532">
    <property type="entry name" value="LIGANc"/>
    <property type="match status" value="1"/>
</dbReference>
<dbReference type="InterPro" id="IPR012340">
    <property type="entry name" value="NA-bd_OB-fold"/>
</dbReference>
<keyword evidence="6" id="KW-0227">DNA damage</keyword>
<dbReference type="NCBIfam" id="NF005932">
    <property type="entry name" value="PRK07956.1"/>
    <property type="match status" value="1"/>
</dbReference>
<dbReference type="PANTHER" id="PTHR23389">
    <property type="entry name" value="CHROMOSOME TRANSMISSION FIDELITY FACTOR 18"/>
    <property type="match status" value="1"/>
</dbReference>
<dbReference type="SMART" id="SM00278">
    <property type="entry name" value="HhH1"/>
    <property type="match status" value="3"/>
</dbReference>
<dbReference type="GO" id="GO:0003677">
    <property type="term" value="F:DNA binding"/>
    <property type="evidence" value="ECO:0007669"/>
    <property type="project" value="InterPro"/>
</dbReference>
<dbReference type="PROSITE" id="PS50172">
    <property type="entry name" value="BRCT"/>
    <property type="match status" value="1"/>
</dbReference>
<gene>
    <name evidence="12" type="ORF">METZ01_LOCUS75106</name>
</gene>
<evidence type="ECO:0000256" key="1">
    <source>
        <dbReference type="ARBA" id="ARBA00001946"/>
    </source>
</evidence>
<organism evidence="12">
    <name type="scientific">marine metagenome</name>
    <dbReference type="NCBI Taxonomy" id="408172"/>
    <lineage>
        <taxon>unclassified sequences</taxon>
        <taxon>metagenomes</taxon>
        <taxon>ecological metagenomes</taxon>
    </lineage>
</organism>
<dbReference type="GO" id="GO:0006281">
    <property type="term" value="P:DNA repair"/>
    <property type="evidence" value="ECO:0007669"/>
    <property type="project" value="UniProtKB-KW"/>
</dbReference>
<dbReference type="Pfam" id="PF03119">
    <property type="entry name" value="DNA_ligase_ZBD"/>
    <property type="match status" value="1"/>
</dbReference>
<dbReference type="PROSITE" id="PS01056">
    <property type="entry name" value="DNA_LIGASE_N2"/>
    <property type="match status" value="1"/>
</dbReference>
<evidence type="ECO:0000256" key="7">
    <source>
        <dbReference type="ARBA" id="ARBA00022833"/>
    </source>
</evidence>
<dbReference type="SUPFAM" id="SSF50249">
    <property type="entry name" value="Nucleic acid-binding proteins"/>
    <property type="match status" value="1"/>
</dbReference>
<keyword evidence="8" id="KW-0460">Magnesium</keyword>
<evidence type="ECO:0000256" key="4">
    <source>
        <dbReference type="ARBA" id="ARBA00022705"/>
    </source>
</evidence>
<dbReference type="InterPro" id="IPR041663">
    <property type="entry name" value="DisA/LigA_HHH"/>
</dbReference>
<sequence length="338" mass="37188">VGRTGALTPVAKLEPVYIAGVTVTNATLHNQDEIVRKDIRIGDTVLIERAGDVIPKVMKVIKEKRPNWTKPFQIPSACPVCQHETHRPEGEVILRCGNISCPRQIKGRIQHFASKLALDIDGLGEKIVDQLVNEDLIQSIDDLFVLKQDTLEKLDRLGEKSAENLVEAISNSKDTTFARFIYALGIRNVGEHIAKVLEKQYSGNLTEFQNTTVEDLEAIDEIGPIVAETVIQFWSDDSNKKMVQNCLDYGVRFADVEVNLHQPFAGQTFVFTGSLQQLTRKDAKGIIENLGGKASGSVSEKTDFVIAGSGAGSKLKKAGDLGISILTEEEFFDKVKNA</sequence>
<dbReference type="GO" id="GO:0006260">
    <property type="term" value="P:DNA replication"/>
    <property type="evidence" value="ECO:0007669"/>
    <property type="project" value="UniProtKB-KW"/>
</dbReference>
<dbReference type="SUPFAM" id="SSF47781">
    <property type="entry name" value="RuvA domain 2-like"/>
    <property type="match status" value="1"/>
</dbReference>
<proteinExistence type="predicted"/>
<dbReference type="Gene3D" id="6.20.10.30">
    <property type="match status" value="1"/>
</dbReference>
<keyword evidence="4" id="KW-0235">DNA replication</keyword>
<keyword evidence="3" id="KW-0436">Ligase</keyword>
<dbReference type="InterPro" id="IPR004149">
    <property type="entry name" value="Znf_DNAligase_C4"/>
</dbReference>
<keyword evidence="10" id="KW-0234">DNA repair</keyword>
<evidence type="ECO:0000256" key="9">
    <source>
        <dbReference type="ARBA" id="ARBA00023027"/>
    </source>
</evidence>
<reference evidence="12" key="1">
    <citation type="submission" date="2018-05" db="EMBL/GenBank/DDBJ databases">
        <authorList>
            <person name="Lanie J.A."/>
            <person name="Ng W.-L."/>
            <person name="Kazmierczak K.M."/>
            <person name="Andrzejewski T.M."/>
            <person name="Davidsen T.M."/>
            <person name="Wayne K.J."/>
            <person name="Tettelin H."/>
            <person name="Glass J.I."/>
            <person name="Rusch D."/>
            <person name="Podicherti R."/>
            <person name="Tsui H.-C.T."/>
            <person name="Winkler M.E."/>
        </authorList>
    </citation>
    <scope>NUCLEOTIDE SEQUENCE</scope>
</reference>
<dbReference type="InterPro" id="IPR010994">
    <property type="entry name" value="RuvA_2-like"/>
</dbReference>
<evidence type="ECO:0000256" key="5">
    <source>
        <dbReference type="ARBA" id="ARBA00022723"/>
    </source>
</evidence>
<dbReference type="EMBL" id="UINC01005586">
    <property type="protein sequence ID" value="SVA22252.1"/>
    <property type="molecule type" value="Genomic_DNA"/>
</dbReference>
<dbReference type="PANTHER" id="PTHR23389:SF9">
    <property type="entry name" value="DNA LIGASE"/>
    <property type="match status" value="1"/>
</dbReference>
<dbReference type="InterPro" id="IPR003583">
    <property type="entry name" value="Hlx-hairpin-Hlx_DNA-bd_motif"/>
</dbReference>
<protein>
    <recommendedName>
        <fullName evidence="11">BRCT domain-containing protein</fullName>
    </recommendedName>
</protein>
<dbReference type="SMART" id="SM00292">
    <property type="entry name" value="BRCT"/>
    <property type="match status" value="1"/>
</dbReference>
<comment type="cofactor">
    <cofactor evidence="1">
        <name>Mg(2+)</name>
        <dbReference type="ChEBI" id="CHEBI:18420"/>
    </cofactor>
</comment>
<dbReference type="GO" id="GO:0046872">
    <property type="term" value="F:metal ion binding"/>
    <property type="evidence" value="ECO:0007669"/>
    <property type="project" value="UniProtKB-KW"/>
</dbReference>
<dbReference type="InterPro" id="IPR033136">
    <property type="entry name" value="DNA_ligase_CS"/>
</dbReference>
<dbReference type="Pfam" id="PF14520">
    <property type="entry name" value="HHH_5"/>
    <property type="match status" value="1"/>
</dbReference>
<dbReference type="Pfam" id="PF12826">
    <property type="entry name" value="HHH_2"/>
    <property type="match status" value="1"/>
</dbReference>
<dbReference type="GO" id="GO:0005829">
    <property type="term" value="C:cytosol"/>
    <property type="evidence" value="ECO:0007669"/>
    <property type="project" value="TreeGrafter"/>
</dbReference>
<evidence type="ECO:0000256" key="2">
    <source>
        <dbReference type="ARBA" id="ARBA00004067"/>
    </source>
</evidence>
<dbReference type="CDD" id="cd17748">
    <property type="entry name" value="BRCT_DNA_ligase_like"/>
    <property type="match status" value="1"/>
</dbReference>
<dbReference type="InterPro" id="IPR004150">
    <property type="entry name" value="NAD_DNA_ligase_OB"/>
</dbReference>
<keyword evidence="7" id="KW-0862">Zinc</keyword>
<keyword evidence="5" id="KW-0479">Metal-binding</keyword>
<dbReference type="GO" id="GO:0003911">
    <property type="term" value="F:DNA ligase (NAD+) activity"/>
    <property type="evidence" value="ECO:0007669"/>
    <property type="project" value="InterPro"/>
</dbReference>
<evidence type="ECO:0000256" key="3">
    <source>
        <dbReference type="ARBA" id="ARBA00022598"/>
    </source>
</evidence>
<accession>A0A381U1Y5</accession>
<keyword evidence="9" id="KW-0520">NAD</keyword>
<dbReference type="FunFam" id="1.10.150.20:FF:000007">
    <property type="entry name" value="DNA ligase"/>
    <property type="match status" value="1"/>
</dbReference>
<dbReference type="SUPFAM" id="SSF52113">
    <property type="entry name" value="BRCT domain"/>
    <property type="match status" value="1"/>
</dbReference>
<dbReference type="Pfam" id="PF03120">
    <property type="entry name" value="OB_DNA_ligase"/>
    <property type="match status" value="1"/>
</dbReference>
<comment type="function">
    <text evidence="2">DNA ligase that catalyzes the formation of phosphodiester linkages between 5'-phosphoryl and 3'-hydroxyl groups in double-stranded DNA using NAD as a coenzyme and as the energy source for the reaction. It is essential for DNA replication and repair of damaged DNA.</text>
</comment>
<evidence type="ECO:0000313" key="12">
    <source>
        <dbReference type="EMBL" id="SVA22252.1"/>
    </source>
</evidence>
<feature type="domain" description="BRCT" evidence="11">
    <location>
        <begin position="259"/>
        <end position="338"/>
    </location>
</feature>
<evidence type="ECO:0000256" key="10">
    <source>
        <dbReference type="ARBA" id="ARBA00023204"/>
    </source>
</evidence>
<dbReference type="InterPro" id="IPR013840">
    <property type="entry name" value="DNAligase_N"/>
</dbReference>
<evidence type="ECO:0000256" key="6">
    <source>
        <dbReference type="ARBA" id="ARBA00022763"/>
    </source>
</evidence>